<dbReference type="Gene3D" id="3.10.450.50">
    <property type="match status" value="1"/>
</dbReference>
<protein>
    <submittedName>
        <fullName evidence="1">Ester cyclase</fullName>
    </submittedName>
</protein>
<dbReference type="RefSeq" id="WP_261839773.1">
    <property type="nucleotide sequence ID" value="NZ_AP025459.1"/>
</dbReference>
<dbReference type="PANTHER" id="PTHR38436:SF1">
    <property type="entry name" value="ESTER CYCLASE"/>
    <property type="match status" value="1"/>
</dbReference>
<dbReference type="InterPro" id="IPR032710">
    <property type="entry name" value="NTF2-like_dom_sf"/>
</dbReference>
<dbReference type="Proteomes" id="UP001223712">
    <property type="component" value="Unassembled WGS sequence"/>
</dbReference>
<dbReference type="SUPFAM" id="SSF54427">
    <property type="entry name" value="NTF2-like"/>
    <property type="match status" value="1"/>
</dbReference>
<dbReference type="EMBL" id="JAUFQY010000002">
    <property type="protein sequence ID" value="MDN3702375.1"/>
    <property type="molecule type" value="Genomic_DNA"/>
</dbReference>
<organism evidence="1 2">
    <name type="scientific">Vibrio artabrorum</name>
    <dbReference type="NCBI Taxonomy" id="446374"/>
    <lineage>
        <taxon>Bacteria</taxon>
        <taxon>Pseudomonadati</taxon>
        <taxon>Pseudomonadota</taxon>
        <taxon>Gammaproteobacteria</taxon>
        <taxon>Vibrionales</taxon>
        <taxon>Vibrionaceae</taxon>
        <taxon>Vibrio</taxon>
    </lineage>
</organism>
<proteinExistence type="predicted"/>
<dbReference type="Pfam" id="PF07366">
    <property type="entry name" value="SnoaL"/>
    <property type="match status" value="1"/>
</dbReference>
<comment type="caution">
    <text evidence="1">The sequence shown here is derived from an EMBL/GenBank/DDBJ whole genome shotgun (WGS) entry which is preliminary data.</text>
</comment>
<evidence type="ECO:0000313" key="1">
    <source>
        <dbReference type="EMBL" id="MDN3702375.1"/>
    </source>
</evidence>
<name>A0ABT8CLZ7_9VIBR</name>
<gene>
    <name evidence="1" type="ORF">QWY96_18270</name>
</gene>
<dbReference type="InterPro" id="IPR009959">
    <property type="entry name" value="Cyclase_SnoaL-like"/>
</dbReference>
<reference evidence="2" key="1">
    <citation type="journal article" date="2019" name="Int. J. Syst. Evol. Microbiol.">
        <title>The Global Catalogue of Microorganisms (GCM) 10K type strain sequencing project: providing services to taxonomists for standard genome sequencing and annotation.</title>
        <authorList>
            <consortium name="The Broad Institute Genomics Platform"/>
            <consortium name="The Broad Institute Genome Sequencing Center for Infectious Disease"/>
            <person name="Wu L."/>
            <person name="Ma J."/>
        </authorList>
    </citation>
    <scope>NUCLEOTIDE SEQUENCE [LARGE SCALE GENOMIC DNA]</scope>
    <source>
        <strain evidence="2">CECT 7226</strain>
    </source>
</reference>
<dbReference type="PANTHER" id="PTHR38436">
    <property type="entry name" value="POLYKETIDE CYCLASE SNOAL-LIKE DOMAIN"/>
    <property type="match status" value="1"/>
</dbReference>
<accession>A0ABT8CLZ7</accession>
<evidence type="ECO:0000313" key="2">
    <source>
        <dbReference type="Proteomes" id="UP001223712"/>
    </source>
</evidence>
<keyword evidence="2" id="KW-1185">Reference proteome</keyword>
<sequence length="209" mass="23621">MNRYTLFKQKDSKQTYTTDSVIDINELNLKNKSAYMTTSKIQNSIKTMAIAGSLLAGNAVQASELTPQIFVSADQSAQTLEIKQAAMNYAKFWDTGEEMYAREALLENFQDMTPPEGRKEGIEGVLEASQNFRKVVPNLHVEVEHLLITGDFATIRYRFKGNFNGKMGDTVGQGQVVDFPAVDIYEVHDGKITKNWHLEDYNTFFSQVK</sequence>